<dbReference type="InParanoid" id="G7EAW9"/>
<dbReference type="SMART" id="SM00028">
    <property type="entry name" value="TPR"/>
    <property type="match status" value="3"/>
</dbReference>
<dbReference type="SUPFAM" id="SSF48452">
    <property type="entry name" value="TPR-like"/>
    <property type="match status" value="1"/>
</dbReference>
<evidence type="ECO:0000313" key="7">
    <source>
        <dbReference type="EMBL" id="GAA99979.1"/>
    </source>
</evidence>
<evidence type="ECO:0000256" key="5">
    <source>
        <dbReference type="SAM" id="MobiDB-lite"/>
    </source>
</evidence>
<dbReference type="PROSITE" id="PS50005">
    <property type="entry name" value="TPR"/>
    <property type="match status" value="2"/>
</dbReference>
<evidence type="ECO:0000256" key="4">
    <source>
        <dbReference type="PROSITE-ProRule" id="PRU00339"/>
    </source>
</evidence>
<dbReference type="GO" id="GO:0016020">
    <property type="term" value="C:membrane"/>
    <property type="evidence" value="ECO:0007669"/>
    <property type="project" value="TreeGrafter"/>
</dbReference>
<proteinExistence type="inferred from homology"/>
<dbReference type="Gene3D" id="1.25.40.10">
    <property type="entry name" value="Tetratricopeptide repeat domain"/>
    <property type="match status" value="1"/>
</dbReference>
<gene>
    <name evidence="7" type="primary">Mo06682</name>
    <name evidence="7" type="ORF">E5Q_06682</name>
</gene>
<dbReference type="STRING" id="764103.G7EAW9"/>
<feature type="compositionally biased region" description="Gly residues" evidence="5">
    <location>
        <begin position="355"/>
        <end position="366"/>
    </location>
</feature>
<dbReference type="GO" id="GO:0060090">
    <property type="term" value="F:molecular adaptor activity"/>
    <property type="evidence" value="ECO:0007669"/>
    <property type="project" value="TreeGrafter"/>
</dbReference>
<accession>G7EAW9</accession>
<feature type="repeat" description="TPR" evidence="4">
    <location>
        <begin position="151"/>
        <end position="184"/>
    </location>
</feature>
<evidence type="ECO:0000256" key="2">
    <source>
        <dbReference type="ARBA" id="ARBA00022737"/>
    </source>
</evidence>
<dbReference type="FunFam" id="1.10.260.100:FF:000011">
    <property type="entry name" value="TPR Domain containing protein"/>
    <property type="match status" value="1"/>
</dbReference>
<reference evidence="7 8" key="1">
    <citation type="journal article" date="2011" name="J. Gen. Appl. Microbiol.">
        <title>Draft genome sequencing of the enigmatic basidiomycete Mixia osmundae.</title>
        <authorList>
            <person name="Nishida H."/>
            <person name="Nagatsuka Y."/>
            <person name="Sugiyama J."/>
        </authorList>
    </citation>
    <scope>NUCLEOTIDE SEQUENCE [LARGE SCALE GENOMIC DNA]</scope>
    <source>
        <strain evidence="8">CBS 9802 / IAM 14324 / JCM 22182 / KY 12970</strain>
    </source>
</reference>
<evidence type="ECO:0000256" key="1">
    <source>
        <dbReference type="ARBA" id="ARBA00008175"/>
    </source>
</evidence>
<name>G7EAW9_MIXOS</name>
<comment type="caution">
    <text evidence="7">The sequence shown here is derived from an EMBL/GenBank/DDBJ whole genome shotgun (WGS) entry which is preliminary data.</text>
</comment>
<evidence type="ECO:0000313" key="8">
    <source>
        <dbReference type="Proteomes" id="UP000009131"/>
    </source>
</evidence>
<protein>
    <recommendedName>
        <fullName evidence="6">SGTA homodimerisation domain-containing protein</fullName>
    </recommendedName>
</protein>
<keyword evidence="2" id="KW-0677">Repeat</keyword>
<dbReference type="InterPro" id="IPR011990">
    <property type="entry name" value="TPR-like_helical_dom_sf"/>
</dbReference>
<organism evidence="7 8">
    <name type="scientific">Mixia osmundae (strain CBS 9802 / IAM 14324 / JCM 22182 / KY 12970)</name>
    <dbReference type="NCBI Taxonomy" id="764103"/>
    <lineage>
        <taxon>Eukaryota</taxon>
        <taxon>Fungi</taxon>
        <taxon>Dikarya</taxon>
        <taxon>Basidiomycota</taxon>
        <taxon>Pucciniomycotina</taxon>
        <taxon>Mixiomycetes</taxon>
        <taxon>Mixiales</taxon>
        <taxon>Mixiaceae</taxon>
        <taxon>Mixia</taxon>
    </lineage>
</organism>
<dbReference type="EMBL" id="BABT02000252">
    <property type="protein sequence ID" value="GAA99979.1"/>
    <property type="molecule type" value="Genomic_DNA"/>
</dbReference>
<dbReference type="InterPro" id="IPR047150">
    <property type="entry name" value="SGT"/>
</dbReference>
<evidence type="ECO:0000256" key="3">
    <source>
        <dbReference type="ARBA" id="ARBA00022803"/>
    </source>
</evidence>
<keyword evidence="3 4" id="KW-0802">TPR repeat</keyword>
<keyword evidence="8" id="KW-1185">Reference proteome</keyword>
<dbReference type="Pfam" id="PF00515">
    <property type="entry name" value="TPR_1"/>
    <property type="match status" value="1"/>
</dbReference>
<dbReference type="OrthoDB" id="2335338at2759"/>
<dbReference type="PANTHER" id="PTHR45831">
    <property type="entry name" value="LD24721P"/>
    <property type="match status" value="1"/>
</dbReference>
<dbReference type="InterPro" id="IPR019734">
    <property type="entry name" value="TPR_rpt"/>
</dbReference>
<dbReference type="eggNOG" id="KOG0553">
    <property type="taxonomic scope" value="Eukaryota"/>
</dbReference>
<sequence length="376" mass="38717">MDKKQRLVYSILDFLGTSLDDGSIKDDDREGIEVAMQCIGEAFSVDPSDAAQEAKYSIKPASLLQVLEIYTRQLDKTKGSAASSGATSTSGSATAAASAAPASTPASKAPVVDKAKADELKTKGNQAMAQKQYDQAIIAYSDAINIDGTNPVYYSNRAAAYSNKSMFDEAIEDATKASTLDPTFSKAYSRLGHALYSSGRFAEAVEAYESGLKLDPSNATMANSLQVAKSKVASEPAGYAQEDEDDISATAPAARAGAPNGMPDLSALLGGMGGGGGMPDIASMMQNPMMAQMAQRMMSDPAALQNLMSNPMIANMARQFGGGGGSGGAPGGGMPDMAAMMNDPTIRRMAEQFGRGAGRGAGGGSAGSSNSDNMYS</sequence>
<dbReference type="Gene3D" id="1.20.5.420">
    <property type="entry name" value="Immunoglobulin FC, subunit C"/>
    <property type="match status" value="1"/>
</dbReference>
<dbReference type="Pfam" id="PF13181">
    <property type="entry name" value="TPR_8"/>
    <property type="match status" value="1"/>
</dbReference>
<dbReference type="Pfam" id="PF16546">
    <property type="entry name" value="SGTA_dimer"/>
    <property type="match status" value="1"/>
</dbReference>
<evidence type="ECO:0000259" key="6">
    <source>
        <dbReference type="Pfam" id="PF16546"/>
    </source>
</evidence>
<comment type="similarity">
    <text evidence="1">Belongs to the SGT family.</text>
</comment>
<feature type="region of interest" description="Disordered" evidence="5">
    <location>
        <begin position="350"/>
        <end position="376"/>
    </location>
</feature>
<dbReference type="Proteomes" id="UP000009131">
    <property type="component" value="Unassembled WGS sequence"/>
</dbReference>
<dbReference type="Gene3D" id="1.10.260.100">
    <property type="match status" value="1"/>
</dbReference>
<dbReference type="FunFam" id="1.25.40.10:FF:000207">
    <property type="entry name" value="Small glutamine-rich tetratricopeptide repeat-containing protein"/>
    <property type="match status" value="1"/>
</dbReference>
<dbReference type="PROSITE" id="PS50293">
    <property type="entry name" value="TPR_REGION"/>
    <property type="match status" value="1"/>
</dbReference>
<reference evidence="7 8" key="2">
    <citation type="journal article" date="2012" name="Open Biol.">
        <title>Characteristics of nucleosomes and linker DNA regions on the genome of the basidiomycete Mixia osmundae revealed by mono- and dinucleosome mapping.</title>
        <authorList>
            <person name="Nishida H."/>
            <person name="Kondo S."/>
            <person name="Matsumoto T."/>
            <person name="Suzuki Y."/>
            <person name="Yoshikawa H."/>
            <person name="Taylor T.D."/>
            <person name="Sugiyama J."/>
        </authorList>
    </citation>
    <scope>NUCLEOTIDE SEQUENCE [LARGE SCALE GENOMIC DNA]</scope>
    <source>
        <strain evidence="8">CBS 9802 / IAM 14324 / JCM 22182 / KY 12970</strain>
    </source>
</reference>
<feature type="repeat" description="TPR" evidence="4">
    <location>
        <begin position="185"/>
        <end position="218"/>
    </location>
</feature>
<dbReference type="FunFam" id="1.20.5.420:FF:000005">
    <property type="entry name" value="Hsc70 cochaperone (SGT), putative"/>
    <property type="match status" value="1"/>
</dbReference>
<dbReference type="GO" id="GO:0006620">
    <property type="term" value="P:post-translational protein targeting to endoplasmic reticulum membrane"/>
    <property type="evidence" value="ECO:0007669"/>
    <property type="project" value="TreeGrafter"/>
</dbReference>
<dbReference type="AlphaFoldDB" id="G7EAW9"/>
<dbReference type="PANTHER" id="PTHR45831:SF2">
    <property type="entry name" value="LD24721P"/>
    <property type="match status" value="1"/>
</dbReference>
<feature type="domain" description="SGTA homodimerisation" evidence="6">
    <location>
        <begin position="4"/>
        <end position="68"/>
    </location>
</feature>
<dbReference type="HOGENOM" id="CLU_044224_1_1_1"/>
<dbReference type="InterPro" id="IPR032374">
    <property type="entry name" value="SGTA_dimer"/>
</dbReference>
<dbReference type="GO" id="GO:0072380">
    <property type="term" value="C:TRC complex"/>
    <property type="evidence" value="ECO:0007669"/>
    <property type="project" value="TreeGrafter"/>
</dbReference>